<dbReference type="InterPro" id="IPR053204">
    <property type="entry name" value="Oxopyrrolidines_Biosynth-assoc"/>
</dbReference>
<protein>
    <submittedName>
        <fullName evidence="1">Uncharacterized protein</fullName>
    </submittedName>
</protein>
<dbReference type="RefSeq" id="XP_022396513.1">
    <property type="nucleotide sequence ID" value="XM_022549896.1"/>
</dbReference>
<dbReference type="PANTHER" id="PTHR38797">
    <property type="entry name" value="NUCLEAR PORE COMPLEX PROTEIN NUP85-RELATED"/>
    <property type="match status" value="1"/>
</dbReference>
<dbReference type="InterPro" id="IPR022085">
    <property type="entry name" value="OpdG"/>
</dbReference>
<dbReference type="AlphaFoldDB" id="A0A1L9V7D3"/>
<keyword evidence="2" id="KW-1185">Reference proteome</keyword>
<dbReference type="PANTHER" id="PTHR38797:SF4">
    <property type="entry name" value="NUCLEAR PORE COMPLEX PROTEIN NUP85"/>
    <property type="match status" value="1"/>
</dbReference>
<reference evidence="2" key="1">
    <citation type="journal article" date="2017" name="Genome Biol.">
        <title>Comparative genomics reveals high biological diversity and specific adaptations in the industrially and medically important fungal genus Aspergillus.</title>
        <authorList>
            <person name="de Vries R.P."/>
            <person name="Riley R."/>
            <person name="Wiebenga A."/>
            <person name="Aguilar-Osorio G."/>
            <person name="Amillis S."/>
            <person name="Uchima C.A."/>
            <person name="Anderluh G."/>
            <person name="Asadollahi M."/>
            <person name="Askin M."/>
            <person name="Barry K."/>
            <person name="Battaglia E."/>
            <person name="Bayram O."/>
            <person name="Benocci T."/>
            <person name="Braus-Stromeyer S.A."/>
            <person name="Caldana C."/>
            <person name="Canovas D."/>
            <person name="Cerqueira G.C."/>
            <person name="Chen F."/>
            <person name="Chen W."/>
            <person name="Choi C."/>
            <person name="Clum A."/>
            <person name="Dos Santos R.A."/>
            <person name="Damasio A.R."/>
            <person name="Diallinas G."/>
            <person name="Emri T."/>
            <person name="Fekete E."/>
            <person name="Flipphi M."/>
            <person name="Freyberg S."/>
            <person name="Gallo A."/>
            <person name="Gournas C."/>
            <person name="Habgood R."/>
            <person name="Hainaut M."/>
            <person name="Harispe M.L."/>
            <person name="Henrissat B."/>
            <person name="Hilden K.S."/>
            <person name="Hope R."/>
            <person name="Hossain A."/>
            <person name="Karabika E."/>
            <person name="Karaffa L."/>
            <person name="Karanyi Z."/>
            <person name="Krasevec N."/>
            <person name="Kuo A."/>
            <person name="Kusch H."/>
            <person name="LaButti K."/>
            <person name="Lagendijk E.L."/>
            <person name="Lapidus A."/>
            <person name="Levasseur A."/>
            <person name="Lindquist E."/>
            <person name="Lipzen A."/>
            <person name="Logrieco A.F."/>
            <person name="MacCabe A."/>
            <person name="Maekelae M.R."/>
            <person name="Malavazi I."/>
            <person name="Melin P."/>
            <person name="Meyer V."/>
            <person name="Mielnichuk N."/>
            <person name="Miskei M."/>
            <person name="Molnar A.P."/>
            <person name="Mule G."/>
            <person name="Ngan C.Y."/>
            <person name="Orejas M."/>
            <person name="Orosz E."/>
            <person name="Ouedraogo J.P."/>
            <person name="Overkamp K.M."/>
            <person name="Park H.-S."/>
            <person name="Perrone G."/>
            <person name="Piumi F."/>
            <person name="Punt P.J."/>
            <person name="Ram A.F."/>
            <person name="Ramon A."/>
            <person name="Rauscher S."/>
            <person name="Record E."/>
            <person name="Riano-Pachon D.M."/>
            <person name="Robert V."/>
            <person name="Roehrig J."/>
            <person name="Ruller R."/>
            <person name="Salamov A."/>
            <person name="Salih N.S."/>
            <person name="Samson R.A."/>
            <person name="Sandor E."/>
            <person name="Sanguinetti M."/>
            <person name="Schuetze T."/>
            <person name="Sepcic K."/>
            <person name="Shelest E."/>
            <person name="Sherlock G."/>
            <person name="Sophianopoulou V."/>
            <person name="Squina F.M."/>
            <person name="Sun H."/>
            <person name="Susca A."/>
            <person name="Todd R.B."/>
            <person name="Tsang A."/>
            <person name="Unkles S.E."/>
            <person name="van de Wiele N."/>
            <person name="van Rossen-Uffink D."/>
            <person name="Oliveira J.V."/>
            <person name="Vesth T.C."/>
            <person name="Visser J."/>
            <person name="Yu J.-H."/>
            <person name="Zhou M."/>
            <person name="Andersen M.R."/>
            <person name="Archer D.B."/>
            <person name="Baker S.E."/>
            <person name="Benoit I."/>
            <person name="Brakhage A.A."/>
            <person name="Braus G.H."/>
            <person name="Fischer R."/>
            <person name="Frisvad J.C."/>
            <person name="Goldman G.H."/>
            <person name="Houbraken J."/>
            <person name="Oakley B."/>
            <person name="Pocsi I."/>
            <person name="Scazzocchio C."/>
            <person name="Seiboth B."/>
            <person name="vanKuyk P.A."/>
            <person name="Wortman J."/>
            <person name="Dyer P.S."/>
            <person name="Grigoriev I.V."/>
        </authorList>
    </citation>
    <scope>NUCLEOTIDE SEQUENCE [LARGE SCALE GENOMIC DNA]</scope>
    <source>
        <strain evidence="2">CBS 516.65</strain>
    </source>
</reference>
<evidence type="ECO:0000313" key="2">
    <source>
        <dbReference type="Proteomes" id="UP000184300"/>
    </source>
</evidence>
<evidence type="ECO:0000313" key="1">
    <source>
        <dbReference type="EMBL" id="OJJ79815.1"/>
    </source>
</evidence>
<sequence length="274" mass="30842">MHSTTSTDTQINIPKACLVEEILTTEEAAKQLTAHPEASPTPVELQQWLAGLWTLVNDTAVYLLSSQPKVIAILQTIRTFPKIDEPRGDDEDVFDFHDGFIWRELTDWADNFNHHASNYFLKACRSNEEKAARREAWIGANAYTARLAATGDEPLSSYGVGLDRASTTFVDALEFEHEPKSEQCAAQLFSYAAGELYRRCKDGYSEPLRSISTRESKVRALWHDVNEDEGYLEEWWRFWMERWGAISTGGGQGLSEEARAAAKKALDAMEGVES</sequence>
<dbReference type="GeneID" id="34466156"/>
<accession>A0A1L9V7D3</accession>
<dbReference type="OrthoDB" id="3350591at2759"/>
<organism evidence="1 2">
    <name type="scientific">Aspergillus glaucus CBS 516.65</name>
    <dbReference type="NCBI Taxonomy" id="1160497"/>
    <lineage>
        <taxon>Eukaryota</taxon>
        <taxon>Fungi</taxon>
        <taxon>Dikarya</taxon>
        <taxon>Ascomycota</taxon>
        <taxon>Pezizomycotina</taxon>
        <taxon>Eurotiomycetes</taxon>
        <taxon>Eurotiomycetidae</taxon>
        <taxon>Eurotiales</taxon>
        <taxon>Aspergillaceae</taxon>
        <taxon>Aspergillus</taxon>
        <taxon>Aspergillus subgen. Aspergillus</taxon>
    </lineage>
</organism>
<gene>
    <name evidence="1" type="ORF">ASPGLDRAFT_77445</name>
</gene>
<name>A0A1L9V7D3_ASPGL</name>
<dbReference type="Pfam" id="PF12311">
    <property type="entry name" value="DUF3632"/>
    <property type="match status" value="1"/>
</dbReference>
<dbReference type="EMBL" id="KV878915">
    <property type="protein sequence ID" value="OJJ79815.1"/>
    <property type="molecule type" value="Genomic_DNA"/>
</dbReference>
<dbReference type="Proteomes" id="UP000184300">
    <property type="component" value="Unassembled WGS sequence"/>
</dbReference>
<dbReference type="VEuPathDB" id="FungiDB:ASPGLDRAFT_77445"/>
<proteinExistence type="predicted"/>